<dbReference type="Gene3D" id="2.30.30.700">
    <property type="entry name" value="SLA1 homology domain 1"/>
    <property type="match status" value="1"/>
</dbReference>
<feature type="coiled-coil region" evidence="8">
    <location>
        <begin position="670"/>
        <end position="697"/>
    </location>
</feature>
<dbReference type="GO" id="GO:0005634">
    <property type="term" value="C:nucleus"/>
    <property type="evidence" value="ECO:0007669"/>
    <property type="project" value="TreeGrafter"/>
</dbReference>
<evidence type="ECO:0000313" key="11">
    <source>
        <dbReference type="EMBL" id="EMR11640.1"/>
    </source>
</evidence>
<organism evidence="11 12">
    <name type="scientific">Pneumocystis murina (strain B123)</name>
    <name type="common">Mouse pneumocystis pneumonia agent</name>
    <name type="synonym">Pneumocystis carinii f. sp. muris</name>
    <dbReference type="NCBI Taxonomy" id="1069680"/>
    <lineage>
        <taxon>Eukaryota</taxon>
        <taxon>Fungi</taxon>
        <taxon>Dikarya</taxon>
        <taxon>Ascomycota</taxon>
        <taxon>Taphrinomycotina</taxon>
        <taxon>Pneumocystomycetes</taxon>
        <taxon>Pneumocystaceae</taxon>
        <taxon>Pneumocystis</taxon>
    </lineage>
</organism>
<keyword evidence="5" id="KW-1003">Cell membrane</keyword>
<dbReference type="GO" id="GO:0042802">
    <property type="term" value="F:identical protein binding"/>
    <property type="evidence" value="ECO:0007669"/>
    <property type="project" value="InterPro"/>
</dbReference>
<dbReference type="GO" id="GO:0030833">
    <property type="term" value="P:regulation of actin filament polymerization"/>
    <property type="evidence" value="ECO:0007669"/>
    <property type="project" value="TreeGrafter"/>
</dbReference>
<dbReference type="GO" id="GO:0000147">
    <property type="term" value="P:actin cortical patch assembly"/>
    <property type="evidence" value="ECO:0007669"/>
    <property type="project" value="TreeGrafter"/>
</dbReference>
<comment type="subcellular location">
    <subcellularLocation>
        <location evidence="1">Cell membrane</location>
    </subcellularLocation>
</comment>
<dbReference type="Pfam" id="PF24081">
    <property type="entry name" value="PH_SLA1"/>
    <property type="match status" value="1"/>
</dbReference>
<dbReference type="EMBL" id="AFWA02000005">
    <property type="protein sequence ID" value="EMR11640.1"/>
    <property type="molecule type" value="Genomic_DNA"/>
</dbReference>
<evidence type="ECO:0000256" key="2">
    <source>
        <dbReference type="ARBA" id="ARBA00007948"/>
    </source>
</evidence>
<evidence type="ECO:0000256" key="7">
    <source>
        <dbReference type="PROSITE-ProRule" id="PRU00192"/>
    </source>
</evidence>
<feature type="compositionally biased region" description="Basic and acidic residues" evidence="9">
    <location>
        <begin position="1024"/>
        <end position="1033"/>
    </location>
</feature>
<dbReference type="Pfam" id="PF00018">
    <property type="entry name" value="SH3_1"/>
    <property type="match status" value="2"/>
</dbReference>
<protein>
    <recommendedName>
        <fullName evidence="3">Actin cytoskeleton-regulatory complex protein SLA1</fullName>
    </recommendedName>
</protein>
<dbReference type="Proteomes" id="UP000011958">
    <property type="component" value="Unassembled WGS sequence"/>
</dbReference>
<dbReference type="GeneID" id="19893777"/>
<evidence type="ECO:0000256" key="3">
    <source>
        <dbReference type="ARBA" id="ARBA00020357"/>
    </source>
</evidence>
<dbReference type="AlphaFoldDB" id="M7PCK7"/>
<dbReference type="SUPFAM" id="SSF50044">
    <property type="entry name" value="SH3-domain"/>
    <property type="match status" value="3"/>
</dbReference>
<dbReference type="GO" id="GO:0030674">
    <property type="term" value="F:protein-macromolecule adaptor activity"/>
    <property type="evidence" value="ECO:0007669"/>
    <property type="project" value="InterPro"/>
</dbReference>
<dbReference type="PANTHER" id="PTHR15735:SF19">
    <property type="entry name" value="ACTIN CYTOSKELETON-REGULATORY COMPLEX PROTEIN SLA1"/>
    <property type="match status" value="1"/>
</dbReference>
<dbReference type="PANTHER" id="PTHR15735">
    <property type="entry name" value="FCH AND DOUBLE SH3 DOMAINS PROTEIN"/>
    <property type="match status" value="1"/>
</dbReference>
<dbReference type="HOGENOM" id="CLU_003674_0_0_1"/>
<feature type="region of interest" description="Disordered" evidence="9">
    <location>
        <begin position="738"/>
        <end position="758"/>
    </location>
</feature>
<proteinExistence type="inferred from homology"/>
<accession>M7PCK7</accession>
<dbReference type="RefSeq" id="XP_007871935.1">
    <property type="nucleotide sequence ID" value="XM_007873744.1"/>
</dbReference>
<dbReference type="Gene3D" id="1.10.150.50">
    <property type="entry name" value="Transcription Factor, Ets-1"/>
    <property type="match status" value="1"/>
</dbReference>
<feature type="region of interest" description="Disordered" evidence="9">
    <location>
        <begin position="143"/>
        <end position="162"/>
    </location>
</feature>
<dbReference type="VEuPathDB" id="FungiDB:PNEG_00079"/>
<dbReference type="SMART" id="SM00326">
    <property type="entry name" value="SH3"/>
    <property type="match status" value="3"/>
</dbReference>
<feature type="compositionally biased region" description="Polar residues" evidence="9">
    <location>
        <begin position="558"/>
        <end position="567"/>
    </location>
</feature>
<evidence type="ECO:0000259" key="10">
    <source>
        <dbReference type="PROSITE" id="PS50002"/>
    </source>
</evidence>
<feature type="region of interest" description="Disordered" evidence="9">
    <location>
        <begin position="986"/>
        <end position="1046"/>
    </location>
</feature>
<dbReference type="PROSITE" id="PS50002">
    <property type="entry name" value="SH3"/>
    <property type="match status" value="2"/>
</dbReference>
<dbReference type="Pfam" id="PF03983">
    <property type="entry name" value="SHD1"/>
    <property type="match status" value="1"/>
</dbReference>
<dbReference type="Gene3D" id="2.30.30.40">
    <property type="entry name" value="SH3 Domains"/>
    <property type="match status" value="3"/>
</dbReference>
<feature type="domain" description="SH3" evidence="10">
    <location>
        <begin position="388"/>
        <end position="448"/>
    </location>
</feature>
<dbReference type="InterPro" id="IPR036028">
    <property type="entry name" value="SH3-like_dom_sf"/>
</dbReference>
<comment type="similarity">
    <text evidence="2">Belongs to the SLA1 family.</text>
</comment>
<evidence type="ECO:0000256" key="9">
    <source>
        <dbReference type="SAM" id="MobiDB-lite"/>
    </source>
</evidence>
<dbReference type="OMA" id="FFLQAGC"/>
<evidence type="ECO:0000256" key="1">
    <source>
        <dbReference type="ARBA" id="ARBA00004236"/>
    </source>
</evidence>
<keyword evidence="4 7" id="KW-0728">SH3 domain</keyword>
<dbReference type="InterPro" id="IPR013761">
    <property type="entry name" value="SAM/pointed_sf"/>
</dbReference>
<feature type="compositionally biased region" description="Low complexity" evidence="9">
    <location>
        <begin position="367"/>
        <end position="380"/>
    </location>
</feature>
<evidence type="ECO:0000256" key="4">
    <source>
        <dbReference type="ARBA" id="ARBA00022443"/>
    </source>
</evidence>
<reference evidence="12" key="1">
    <citation type="journal article" date="2016" name="Nat. Commun.">
        <title>Genome analysis of three Pneumocystis species reveals adaptation mechanisms to life exclusively in mammalian hosts.</title>
        <authorList>
            <person name="Ma L."/>
            <person name="Chen Z."/>
            <person name="Huang D.W."/>
            <person name="Kutty G."/>
            <person name="Ishihara M."/>
            <person name="Wang H."/>
            <person name="Abouelleil A."/>
            <person name="Bishop L."/>
            <person name="Davey E."/>
            <person name="Deng R."/>
            <person name="Deng X."/>
            <person name="Fan L."/>
            <person name="Fantoni G."/>
            <person name="Fitzgerald M."/>
            <person name="Gogineni E."/>
            <person name="Goldberg J.M."/>
            <person name="Handley G."/>
            <person name="Hu X."/>
            <person name="Huber C."/>
            <person name="Jiao X."/>
            <person name="Jones K."/>
            <person name="Levin J.Z."/>
            <person name="Liu Y."/>
            <person name="Macdonald P."/>
            <person name="Melnikov A."/>
            <person name="Raley C."/>
            <person name="Sassi M."/>
            <person name="Sherman B.T."/>
            <person name="Song X."/>
            <person name="Sykes S."/>
            <person name="Tran B."/>
            <person name="Walsh L."/>
            <person name="Xia Y."/>
            <person name="Yang J."/>
            <person name="Young S."/>
            <person name="Zeng Q."/>
            <person name="Zheng X."/>
            <person name="Stephens R."/>
            <person name="Nusbaum C."/>
            <person name="Birren B.W."/>
            <person name="Azadi P."/>
            <person name="Lempicki R.A."/>
            <person name="Cuomo C.A."/>
            <person name="Kovacs J.A."/>
        </authorList>
    </citation>
    <scope>NUCLEOTIDE SEQUENCE [LARGE SCALE GENOMIC DNA]</scope>
    <source>
        <strain evidence="12">B123</strain>
    </source>
</reference>
<feature type="region of interest" description="Disordered" evidence="9">
    <location>
        <begin position="356"/>
        <end position="380"/>
    </location>
</feature>
<keyword evidence="8" id="KW-0175">Coiled coil</keyword>
<evidence type="ECO:0000313" key="12">
    <source>
        <dbReference type="Proteomes" id="UP000011958"/>
    </source>
</evidence>
<keyword evidence="6" id="KW-0472">Membrane</keyword>
<keyword evidence="12" id="KW-1185">Reference proteome</keyword>
<dbReference type="GO" id="GO:0008092">
    <property type="term" value="F:cytoskeletal protein binding"/>
    <property type="evidence" value="ECO:0007669"/>
    <property type="project" value="InterPro"/>
</dbReference>
<comment type="caution">
    <text evidence="11">The sequence shown here is derived from an EMBL/GenBank/DDBJ whole genome shotgun (WGS) entry which is preliminary data.</text>
</comment>
<dbReference type="InterPro" id="IPR056996">
    <property type="entry name" value="PH_SLA1"/>
</dbReference>
<gene>
    <name evidence="11" type="ORF">PNEG_00079</name>
</gene>
<dbReference type="InterPro" id="IPR007131">
    <property type="entry name" value="SHD1"/>
</dbReference>
<evidence type="ECO:0000256" key="8">
    <source>
        <dbReference type="SAM" id="Coils"/>
    </source>
</evidence>
<dbReference type="OrthoDB" id="26539at2759"/>
<evidence type="ECO:0000256" key="6">
    <source>
        <dbReference type="ARBA" id="ARBA00023136"/>
    </source>
</evidence>
<dbReference type="InterPro" id="IPR001452">
    <property type="entry name" value="SH3_domain"/>
</dbReference>
<feature type="region of interest" description="Disordered" evidence="9">
    <location>
        <begin position="558"/>
        <end position="588"/>
    </location>
</feature>
<dbReference type="PRINTS" id="PR00452">
    <property type="entry name" value="SH3DOMAIN"/>
</dbReference>
<dbReference type="STRING" id="1069680.M7PCK7"/>
<feature type="compositionally biased region" description="Polar residues" evidence="9">
    <location>
        <begin position="578"/>
        <end position="588"/>
    </location>
</feature>
<feature type="domain" description="SH3" evidence="10">
    <location>
        <begin position="79"/>
        <end position="138"/>
    </location>
</feature>
<dbReference type="eggNOG" id="ENOG502QQC3">
    <property type="taxonomic scope" value="Eukaryota"/>
</dbReference>
<feature type="compositionally biased region" description="Polar residues" evidence="9">
    <location>
        <begin position="744"/>
        <end position="758"/>
    </location>
</feature>
<dbReference type="GO" id="GO:0043130">
    <property type="term" value="F:ubiquitin binding"/>
    <property type="evidence" value="ECO:0007669"/>
    <property type="project" value="InterPro"/>
</dbReference>
<feature type="compositionally biased region" description="Polar residues" evidence="9">
    <location>
        <begin position="992"/>
        <end position="1009"/>
    </location>
</feature>
<evidence type="ECO:0000256" key="5">
    <source>
        <dbReference type="ARBA" id="ARBA00022475"/>
    </source>
</evidence>
<name>M7PCK7_PNEMU</name>
<sequence>MTEEMPFIGVYRSLYPYQPQQDPEFVVAENKELELEENELLYILEKGEDLWWRVKKKAPCDQEDGDIGLVPGNYLEECKPVYQVRTLYDYEQQSFEEISFNEGEILDVFDEDGENWVFARCGSSYGFAPSNYLEKITNTTLPSHKSTPIQENTESQLVSTSSSISPEFMKKSNVSKETFPSFQNTQLTNKLQKNVVSFSEKPVSNKELSNSETLDAYAISSEPYSFNTQDNSNESFKTWTVHEIDKKKRRKGALGVGSDKITFSCESGKKSPQVFPISSIIQYSVEKKHVFIDVSSSKSTISYDFHAGSSETAAEIYSAIENLASISRSTLKEIASAAGTAASTMHISSGTVKEIEKTSYKGDESTNNNDNNDNNDNNNINRFNFEQLEEKKGIILYDFDAVEDDELSVKENTEVFILDDTSNNDWWKVKKGDHEGLVPASYIRYFPQNLKVSRNQKNVKNSKDSKDQKKTECYQNELQKSEKKVHVEKKINKPQLDKIRTWTDRTGSFKVDAQFLGIIDNKIHLHKLNGIKISVPMSKMSLEDIHYVESITEPFKNKQNTTTNAEVSDTKQSKTKNKTSLNKRNSSTSISKNNYDWFDFFLSSGVKYELCQTYATNFENENLVESNLLDLTREDMQSLGIKDDDIIRITKNIREKFKNKLNIQEPKLEINKTESQITSETENLSKLEDNLDSLLSLPNEKSQSLQVNNKTDTHSFSKSINKEFLSETKKTSASGFEDDAWSIRSPNTKKNEPSIPNTETTNPQLAHAMKNLSLLTPPMKPTHTSPISSQFSKQQIQQNILPQAQPISQTTIQNQYTTVDPFSTTFTNMNPNPSHLQPYQNYGITNIPVASRYFSSPIIQPTIPQFQYHQTLQPQITFDQKTKQQIPHNSLYIDPQLSTNQTQLYNSLPFTQQNTTLPLHLQNNGHNNSIPQHTTIQQPFQNANIFRHSVASQYNNYNQSTNFLQNTYHPSIQQQQLLNNFISSDTLKHAPNNPSFSTTSQPPNTSFKQTPIFKPVQFGTSKLSRPESTERRANIAAATPENPFGF</sequence>
<dbReference type="GO" id="GO:0005886">
    <property type="term" value="C:plasma membrane"/>
    <property type="evidence" value="ECO:0007669"/>
    <property type="project" value="UniProtKB-SubCell"/>
</dbReference>